<comment type="caution">
    <text evidence="6">The sequence shown here is derived from an EMBL/GenBank/DDBJ whole genome shotgun (WGS) entry which is preliminary data.</text>
</comment>
<evidence type="ECO:0000256" key="3">
    <source>
        <dbReference type="ARBA" id="ARBA00023125"/>
    </source>
</evidence>
<protein>
    <submittedName>
        <fullName evidence="6">LysR family transcriptional regulator</fullName>
    </submittedName>
</protein>
<evidence type="ECO:0000313" key="6">
    <source>
        <dbReference type="EMBL" id="MEJ5903304.1"/>
    </source>
</evidence>
<dbReference type="PROSITE" id="PS50931">
    <property type="entry name" value="HTH_LYSR"/>
    <property type="match status" value="1"/>
</dbReference>
<dbReference type="EMBL" id="JBBHLD010000001">
    <property type="protein sequence ID" value="MEJ5903304.1"/>
    <property type="molecule type" value="Genomic_DNA"/>
</dbReference>
<dbReference type="Pfam" id="PF03466">
    <property type="entry name" value="LysR_substrate"/>
    <property type="match status" value="1"/>
</dbReference>
<dbReference type="RefSeq" id="WP_339547940.1">
    <property type="nucleotide sequence ID" value="NZ_JBBHLD010000001.1"/>
</dbReference>
<dbReference type="PANTHER" id="PTHR30537:SF3">
    <property type="entry name" value="TRANSCRIPTIONAL REGULATORY PROTEIN"/>
    <property type="match status" value="1"/>
</dbReference>
<keyword evidence="2" id="KW-0805">Transcription regulation</keyword>
<keyword evidence="7" id="KW-1185">Reference proteome</keyword>
<accession>A0ABU8R0B0</accession>
<dbReference type="Proteomes" id="UP001377692">
    <property type="component" value="Unassembled WGS sequence"/>
</dbReference>
<evidence type="ECO:0000259" key="5">
    <source>
        <dbReference type="PROSITE" id="PS50931"/>
    </source>
</evidence>
<dbReference type="InterPro" id="IPR058163">
    <property type="entry name" value="LysR-type_TF_proteobact-type"/>
</dbReference>
<keyword evidence="4" id="KW-0804">Transcription</keyword>
<dbReference type="Pfam" id="PF00126">
    <property type="entry name" value="HTH_1"/>
    <property type="match status" value="1"/>
</dbReference>
<name>A0ABU8R0B0_9PSED</name>
<evidence type="ECO:0000256" key="1">
    <source>
        <dbReference type="ARBA" id="ARBA00009437"/>
    </source>
</evidence>
<dbReference type="SUPFAM" id="SSF53850">
    <property type="entry name" value="Periplasmic binding protein-like II"/>
    <property type="match status" value="1"/>
</dbReference>
<sequence>MMNWEDLRFFLAIGQSGTLSGAARALQVDQATVSRRLIALEASLGVRLVNRLPREAQLTAAGQQVLKQAMEIEKYAYSVKRITAGLGEQERTTVSISAPPILARHFLAPHLLSLSQKLEQAKLSILSESHFASLARMEADLALRLATGSTDTDIIKKVGRVDFALYAARTYPHPSEPERWEFVGYTERQKDFDHKRWLYQVIGERRVSCEVSDLSNQYEAACSGIGVAGLPCFLADRDERLVRLDAHETLLSLNIWMAIHPDRRNDALIRRTMVAIIELVEAVGLTH</sequence>
<dbReference type="InterPro" id="IPR000847">
    <property type="entry name" value="LysR_HTH_N"/>
</dbReference>
<evidence type="ECO:0000256" key="2">
    <source>
        <dbReference type="ARBA" id="ARBA00023015"/>
    </source>
</evidence>
<dbReference type="Gene3D" id="3.40.190.290">
    <property type="match status" value="1"/>
</dbReference>
<evidence type="ECO:0000313" key="7">
    <source>
        <dbReference type="Proteomes" id="UP001377692"/>
    </source>
</evidence>
<evidence type="ECO:0000256" key="4">
    <source>
        <dbReference type="ARBA" id="ARBA00023163"/>
    </source>
</evidence>
<gene>
    <name evidence="6" type="ORF">V7V80_01205</name>
</gene>
<dbReference type="InterPro" id="IPR005119">
    <property type="entry name" value="LysR_subst-bd"/>
</dbReference>
<dbReference type="Gene3D" id="1.10.10.10">
    <property type="entry name" value="Winged helix-like DNA-binding domain superfamily/Winged helix DNA-binding domain"/>
    <property type="match status" value="1"/>
</dbReference>
<feature type="domain" description="HTH lysR-type" evidence="5">
    <location>
        <begin position="2"/>
        <end position="59"/>
    </location>
</feature>
<dbReference type="PANTHER" id="PTHR30537">
    <property type="entry name" value="HTH-TYPE TRANSCRIPTIONAL REGULATOR"/>
    <property type="match status" value="1"/>
</dbReference>
<comment type="similarity">
    <text evidence="1">Belongs to the LysR transcriptional regulatory family.</text>
</comment>
<dbReference type="SUPFAM" id="SSF46785">
    <property type="entry name" value="Winged helix' DNA-binding domain"/>
    <property type="match status" value="1"/>
</dbReference>
<reference evidence="6 7" key="1">
    <citation type="submission" date="2024-02" db="EMBL/GenBank/DDBJ databases">
        <title>Identification of pathogenicity and growth-promoting functions of Pseudomonas putida variants.</title>
        <authorList>
            <person name="Sun J."/>
        </authorList>
    </citation>
    <scope>NUCLEOTIDE SEQUENCE [LARGE SCALE GENOMIC DNA]</scope>
    <source>
        <strain evidence="6 7">A04</strain>
    </source>
</reference>
<keyword evidence="3" id="KW-0238">DNA-binding</keyword>
<dbReference type="InterPro" id="IPR036388">
    <property type="entry name" value="WH-like_DNA-bd_sf"/>
</dbReference>
<dbReference type="InterPro" id="IPR036390">
    <property type="entry name" value="WH_DNA-bd_sf"/>
</dbReference>
<proteinExistence type="inferred from homology"/>
<organism evidence="6 7">
    <name type="scientific">Pseudomonas kermanshahensis</name>
    <dbReference type="NCBI Taxonomy" id="2745482"/>
    <lineage>
        <taxon>Bacteria</taxon>
        <taxon>Pseudomonadati</taxon>
        <taxon>Pseudomonadota</taxon>
        <taxon>Gammaproteobacteria</taxon>
        <taxon>Pseudomonadales</taxon>
        <taxon>Pseudomonadaceae</taxon>
        <taxon>Pseudomonas</taxon>
    </lineage>
</organism>